<evidence type="ECO:0000313" key="3">
    <source>
        <dbReference type="EMBL" id="VFT87291.1"/>
    </source>
</evidence>
<evidence type="ECO:0000256" key="1">
    <source>
        <dbReference type="SAM" id="Phobius"/>
    </source>
</evidence>
<dbReference type="EMBL" id="CAADRA010005226">
    <property type="protein sequence ID" value="VFT87291.1"/>
    <property type="molecule type" value="Genomic_DNA"/>
</dbReference>
<reference evidence="2" key="2">
    <citation type="submission" date="2019-06" db="EMBL/GenBank/DDBJ databases">
        <title>Genomics analysis of Aphanomyces spp. identifies a new class of oomycete effector associated with host adaptation.</title>
        <authorList>
            <person name="Gaulin E."/>
        </authorList>
    </citation>
    <scope>NUCLEOTIDE SEQUENCE</scope>
    <source>
        <strain evidence="2">CBS 578.67</strain>
    </source>
</reference>
<reference evidence="3 4" key="1">
    <citation type="submission" date="2019-03" db="EMBL/GenBank/DDBJ databases">
        <authorList>
            <person name="Gaulin E."/>
            <person name="Dumas B."/>
        </authorList>
    </citation>
    <scope>NUCLEOTIDE SEQUENCE [LARGE SCALE GENOMIC DNA]</scope>
    <source>
        <strain evidence="3">CBS 568.67</strain>
    </source>
</reference>
<gene>
    <name evidence="3" type="primary">Aste57867_10417</name>
    <name evidence="2" type="ORF">As57867_010377</name>
    <name evidence="3" type="ORF">ASTE57867_10417</name>
</gene>
<accession>A0A485KQA4</accession>
<dbReference type="AlphaFoldDB" id="A0A485KQA4"/>
<keyword evidence="4" id="KW-1185">Reference proteome</keyword>
<keyword evidence="1" id="KW-0812">Transmembrane</keyword>
<sequence length="550" mass="63190">MFSGLVSERRRPWMETAANWRKRRFRPRTGSGEMLAYFAQDCKENPKALYYSLYESVRLKQLLKALVVLVALYLFLDTVPTSYMWMTMPIVDTPALLLGRDAASMTFDTNFNAETDLLHLINLNDVCVEEKESVISWAYNSSTVDRSLVLTPDMDPNDLLRALSECPDVDIFLPASIRDHGYCEDGMAYVKYLHARALPAWVFDMEFQSSQGKTITYFDLCPKSALLFMNHYWYDLPARPSFPPTKKIIMMPNVEMYELTAAHYRRVDYIFAKTQDAFLRINAWYTQDGNPRNVKVIYTQHTSSDPTLLARLRAQADPAAFPIQPKNFSAFSVLHVNGRSVHKNTRAVLDCWRTRPDFPKLSIYAKDERSKRHYDTLFRSSAPTNIDYHFGEEVDPLKFGKLLAEASVILCPSAMEGFGHYINQARAAGALVATTNGYPMNEFVDDDSGVLIDAELFKPPIWNSDFWSLGQVMGRHYKVVRNWRIASGMEWVVTPGAICDAVDRMLQMTPAEREGRAKEGLQRYLTQLQYFQQTMFAFRVEVRDVVDELH</sequence>
<name>A0A485KQA4_9STRA</name>
<proteinExistence type="predicted"/>
<organism evidence="3 4">
    <name type="scientific">Aphanomyces stellatus</name>
    <dbReference type="NCBI Taxonomy" id="120398"/>
    <lineage>
        <taxon>Eukaryota</taxon>
        <taxon>Sar</taxon>
        <taxon>Stramenopiles</taxon>
        <taxon>Oomycota</taxon>
        <taxon>Saprolegniomycetes</taxon>
        <taxon>Saprolegniales</taxon>
        <taxon>Verrucalvaceae</taxon>
        <taxon>Aphanomyces</taxon>
    </lineage>
</organism>
<protein>
    <submittedName>
        <fullName evidence="3">Aste57867_10417 protein</fullName>
    </submittedName>
</protein>
<feature type="transmembrane region" description="Helical" evidence="1">
    <location>
        <begin position="62"/>
        <end position="86"/>
    </location>
</feature>
<keyword evidence="1" id="KW-0472">Membrane</keyword>
<dbReference type="SUPFAM" id="SSF53756">
    <property type="entry name" value="UDP-Glycosyltransferase/glycogen phosphorylase"/>
    <property type="match status" value="1"/>
</dbReference>
<keyword evidence="1" id="KW-1133">Transmembrane helix</keyword>
<dbReference type="OrthoDB" id="2100592at2759"/>
<dbReference type="EMBL" id="VJMH01005205">
    <property type="protein sequence ID" value="KAF0698995.1"/>
    <property type="molecule type" value="Genomic_DNA"/>
</dbReference>
<evidence type="ECO:0000313" key="4">
    <source>
        <dbReference type="Proteomes" id="UP000332933"/>
    </source>
</evidence>
<dbReference type="Gene3D" id="3.40.50.2000">
    <property type="entry name" value="Glycogen Phosphorylase B"/>
    <property type="match status" value="1"/>
</dbReference>
<dbReference type="Proteomes" id="UP000332933">
    <property type="component" value="Unassembled WGS sequence"/>
</dbReference>
<evidence type="ECO:0000313" key="2">
    <source>
        <dbReference type="EMBL" id="KAF0698995.1"/>
    </source>
</evidence>